<keyword evidence="2" id="KW-1185">Reference proteome</keyword>
<gene>
    <name evidence="1" type="ORF">PanWU01x14_286460</name>
</gene>
<comment type="caution">
    <text evidence="1">The sequence shown here is derived from an EMBL/GenBank/DDBJ whole genome shotgun (WGS) entry which is preliminary data.</text>
</comment>
<name>A0A2P5AZ20_PARAD</name>
<evidence type="ECO:0000313" key="2">
    <source>
        <dbReference type="Proteomes" id="UP000237105"/>
    </source>
</evidence>
<dbReference type="Proteomes" id="UP000237105">
    <property type="component" value="Unassembled WGS sequence"/>
</dbReference>
<protein>
    <submittedName>
        <fullName evidence="1">Uncharacterized protein</fullName>
    </submittedName>
</protein>
<dbReference type="AlphaFoldDB" id="A0A2P5AZ20"/>
<reference evidence="2" key="1">
    <citation type="submission" date="2016-06" db="EMBL/GenBank/DDBJ databases">
        <title>Parallel loss of symbiosis genes in relatives of nitrogen-fixing non-legume Parasponia.</title>
        <authorList>
            <person name="Van Velzen R."/>
            <person name="Holmer R."/>
            <person name="Bu F."/>
            <person name="Rutten L."/>
            <person name="Van Zeijl A."/>
            <person name="Liu W."/>
            <person name="Santuari L."/>
            <person name="Cao Q."/>
            <person name="Sharma T."/>
            <person name="Shen D."/>
            <person name="Roswanjaya Y."/>
            <person name="Wardhani T."/>
            <person name="Kalhor M.S."/>
            <person name="Jansen J."/>
            <person name="Van den Hoogen J."/>
            <person name="Gungor B."/>
            <person name="Hartog M."/>
            <person name="Hontelez J."/>
            <person name="Verver J."/>
            <person name="Yang W.-C."/>
            <person name="Schijlen E."/>
            <person name="Repin R."/>
            <person name="Schilthuizen M."/>
            <person name="Schranz E."/>
            <person name="Heidstra R."/>
            <person name="Miyata K."/>
            <person name="Fedorova E."/>
            <person name="Kohlen W."/>
            <person name="Bisseling T."/>
            <person name="Smit S."/>
            <person name="Geurts R."/>
        </authorList>
    </citation>
    <scope>NUCLEOTIDE SEQUENCE [LARGE SCALE GENOMIC DNA]</scope>
    <source>
        <strain evidence="2">cv. WU1-14</strain>
    </source>
</reference>
<evidence type="ECO:0000313" key="1">
    <source>
        <dbReference type="EMBL" id="PON41800.1"/>
    </source>
</evidence>
<accession>A0A2P5AZ20</accession>
<organism evidence="1 2">
    <name type="scientific">Parasponia andersonii</name>
    <name type="common">Sponia andersonii</name>
    <dbReference type="NCBI Taxonomy" id="3476"/>
    <lineage>
        <taxon>Eukaryota</taxon>
        <taxon>Viridiplantae</taxon>
        <taxon>Streptophyta</taxon>
        <taxon>Embryophyta</taxon>
        <taxon>Tracheophyta</taxon>
        <taxon>Spermatophyta</taxon>
        <taxon>Magnoliopsida</taxon>
        <taxon>eudicotyledons</taxon>
        <taxon>Gunneridae</taxon>
        <taxon>Pentapetalae</taxon>
        <taxon>rosids</taxon>
        <taxon>fabids</taxon>
        <taxon>Rosales</taxon>
        <taxon>Cannabaceae</taxon>
        <taxon>Parasponia</taxon>
    </lineage>
</organism>
<sequence>MFVSYPHFQSPTNHGYCYTLVLVPAGQALYSAPYPPLLYPVNHAYQYWDSQLRLLSSSATP</sequence>
<dbReference type="EMBL" id="JXTB01000406">
    <property type="protein sequence ID" value="PON41800.1"/>
    <property type="molecule type" value="Genomic_DNA"/>
</dbReference>
<proteinExistence type="predicted"/>